<evidence type="ECO:0000256" key="1">
    <source>
        <dbReference type="ARBA" id="ARBA00004141"/>
    </source>
</evidence>
<organism evidence="5">
    <name type="scientific">Amorphochlora amoebiformis</name>
    <dbReference type="NCBI Taxonomy" id="1561963"/>
    <lineage>
        <taxon>Eukaryota</taxon>
        <taxon>Sar</taxon>
        <taxon>Rhizaria</taxon>
        <taxon>Cercozoa</taxon>
        <taxon>Chlorarachniophyceae</taxon>
        <taxon>Amorphochlora</taxon>
    </lineage>
</organism>
<dbReference type="GO" id="GO:0016020">
    <property type="term" value="C:membrane"/>
    <property type="evidence" value="ECO:0007669"/>
    <property type="project" value="UniProtKB-SubCell"/>
</dbReference>
<keyword evidence="4" id="KW-0472">Membrane</keyword>
<accession>A0A7S0D949</accession>
<dbReference type="AlphaFoldDB" id="A0A7S0D949"/>
<dbReference type="EMBL" id="HBEM01012839">
    <property type="protein sequence ID" value="CAD8447117.1"/>
    <property type="molecule type" value="Transcribed_RNA"/>
</dbReference>
<reference evidence="5" key="1">
    <citation type="submission" date="2021-01" db="EMBL/GenBank/DDBJ databases">
        <authorList>
            <person name="Corre E."/>
            <person name="Pelletier E."/>
            <person name="Niang G."/>
            <person name="Scheremetjew M."/>
            <person name="Finn R."/>
            <person name="Kale V."/>
            <person name="Holt S."/>
            <person name="Cochrane G."/>
            <person name="Meng A."/>
            <person name="Brown T."/>
            <person name="Cohen L."/>
        </authorList>
    </citation>
    <scope>NUCLEOTIDE SEQUENCE</scope>
    <source>
        <strain evidence="5">CCMP2058</strain>
    </source>
</reference>
<comment type="subcellular location">
    <subcellularLocation>
        <location evidence="1">Membrane</location>
        <topology evidence="1">Multi-pass membrane protein</topology>
    </subcellularLocation>
</comment>
<keyword evidence="3" id="KW-1133">Transmembrane helix</keyword>
<evidence type="ECO:0000313" key="5">
    <source>
        <dbReference type="EMBL" id="CAD8447117.1"/>
    </source>
</evidence>
<sequence length="320" mass="36341">MASDPHAPLLNALLDRIRDVAFYGWPIFIKILLPTFESLNDDEKEVAKINLSFITDEFWHKGKWWTPVTSMFLHMNNVHLYSNLVAEFVHVLQLVGDLKYGVNFIHFGGGIYSCLVDHVPSGSFRWFHWRHQPVYRRRPEYKLEGFGDVFKVVYGEGTRFFGNYTEWTNAWLDANFKFGIGSSGGTSALIGACAVRDTVDLSRALLAAYKNQDTAWQTIINIFPVSLSLLTTVRTIVSEYQALVKPYAAATLAGSSVAHSVHINGHLFGIAAYTLYLGGLSMWKFIHDSWRGSVGGRPPIRLRYILRRVSWENRGEPYTL</sequence>
<dbReference type="SUPFAM" id="SSF144091">
    <property type="entry name" value="Rhomboid-like"/>
    <property type="match status" value="1"/>
</dbReference>
<dbReference type="Gene3D" id="1.20.1540.10">
    <property type="entry name" value="Rhomboid-like"/>
    <property type="match status" value="1"/>
</dbReference>
<evidence type="ECO:0000256" key="2">
    <source>
        <dbReference type="ARBA" id="ARBA00022692"/>
    </source>
</evidence>
<keyword evidence="2" id="KW-0812">Transmembrane</keyword>
<proteinExistence type="predicted"/>
<protein>
    <recommendedName>
        <fullName evidence="6">Peptidase S54 rhomboid domain-containing protein</fullName>
    </recommendedName>
</protein>
<evidence type="ECO:0000256" key="3">
    <source>
        <dbReference type="ARBA" id="ARBA00022989"/>
    </source>
</evidence>
<dbReference type="InterPro" id="IPR035952">
    <property type="entry name" value="Rhomboid-like_sf"/>
</dbReference>
<gene>
    <name evidence="5" type="ORF">LAMO00422_LOCUS8935</name>
</gene>
<evidence type="ECO:0008006" key="6">
    <source>
        <dbReference type="Google" id="ProtNLM"/>
    </source>
</evidence>
<evidence type="ECO:0000256" key="4">
    <source>
        <dbReference type="ARBA" id="ARBA00023136"/>
    </source>
</evidence>
<name>A0A7S0D949_9EUKA</name>